<evidence type="ECO:0000313" key="2">
    <source>
        <dbReference type="Proteomes" id="UP000245073"/>
    </source>
</evidence>
<accession>A0A2T9JEQ2</accession>
<proteinExistence type="predicted"/>
<dbReference type="AlphaFoldDB" id="A0A2T9JEQ2"/>
<protein>
    <submittedName>
        <fullName evidence="1">Putative baseplate assembly protein</fullName>
    </submittedName>
</protein>
<dbReference type="RefSeq" id="WP_109455348.1">
    <property type="nucleotide sequence ID" value="NZ_QDKQ01000077.1"/>
</dbReference>
<keyword evidence="2" id="KW-1185">Reference proteome</keyword>
<dbReference type="Proteomes" id="UP000245073">
    <property type="component" value="Unassembled WGS sequence"/>
</dbReference>
<organism evidence="1 2">
    <name type="scientific">Caulobacter endophyticus</name>
    <dbReference type="NCBI Taxonomy" id="2172652"/>
    <lineage>
        <taxon>Bacteria</taxon>
        <taxon>Pseudomonadati</taxon>
        <taxon>Pseudomonadota</taxon>
        <taxon>Alphaproteobacteria</taxon>
        <taxon>Caulobacterales</taxon>
        <taxon>Caulobacteraceae</taxon>
        <taxon>Caulobacter</taxon>
    </lineage>
</organism>
<gene>
    <name evidence="1" type="ORF">DDF67_24530</name>
</gene>
<comment type="caution">
    <text evidence="1">The sequence shown here is derived from an EMBL/GenBank/DDBJ whole genome shotgun (WGS) entry which is preliminary data.</text>
</comment>
<reference evidence="1 2" key="1">
    <citation type="submission" date="2018-04" db="EMBL/GenBank/DDBJ databases">
        <title>The genome sequence of Caulobacter sp. 744.</title>
        <authorList>
            <person name="Gao J."/>
            <person name="Sun J."/>
        </authorList>
    </citation>
    <scope>NUCLEOTIDE SEQUENCE [LARGE SCALE GENOMIC DNA]</scope>
    <source>
        <strain evidence="1 2">774</strain>
    </source>
</reference>
<evidence type="ECO:0000313" key="1">
    <source>
        <dbReference type="EMBL" id="PVM82173.1"/>
    </source>
</evidence>
<dbReference type="EMBL" id="QDKQ01000077">
    <property type="protein sequence ID" value="PVM82173.1"/>
    <property type="molecule type" value="Genomic_DNA"/>
</dbReference>
<dbReference type="OrthoDB" id="266253at2"/>
<name>A0A2T9JEQ2_9CAUL</name>
<dbReference type="InterPro" id="IPR011749">
    <property type="entry name" value="CHP02243"/>
</dbReference>
<dbReference type="NCBIfam" id="TIGR02243">
    <property type="entry name" value="putative baseplate assembly protein"/>
    <property type="match status" value="1"/>
</dbReference>
<sequence length="871" mass="92869">MTASPHPAETDARLRTPLAIDNRPGLSAISYRIGGHAAHRDTMLDQLTRRRGLNSQDRADVTTALVDAFASMAEVIGFYQERIANESYLRTATERRSLVELGRLIDYEPRPGVASSAYLAFTLETAPGAPAHAARPLTLPAGLKVQSLPGPGETPQPFETSYAIEARPEWNAILPATTQEQPLSIDAERLVLKGSAVGLQPGSTLLVAADGVAVLRVMKATSDPLAGVTQVDLAEDPPDPPPFRFPLLPIGVFMVERFSLTNHLVASTVLNRRWRQHDLHAMARVQRWPLPALSINLRRQAAHRALPPSQGLFAFRQKAGLFGHNAPKHASMPAEQRASGAVYAKSWDNLTIADQSEAREIDLDRVYEGLAVGGYVILEDQDSRRVYRIEDVAEISRADFSLSAKVTRLRLDSSDGFSDFTLRGATVHLQSEQLTLADLPIVEPVEGDTVTLDGPYFDLSEGQTVVLTGTREDLDGVTASEVLTIADILFVGGSTILEFKQALANRYVRSTVTINANVALATHGETVGEVLGSGDASQAFQTFALRQPPLTYVSSDAPSGAQSTLQVRVSGVLWREAANFHGHGPDEQIYITRATDDGRTLVVFGDGVSGARPATGQENITAVYRKGMGMAGDVGAARLTLLSVKPPGVRGVVNPLAAEGAAGAETLEEIRGNAALTMLTLDRIVSLQDYEDFARAFAGVAKALATWSWIGATRGVFVTVGGGGGAALPPESRTYVNLLAAMRKAGDPNVALRVRTYRNAFFRLSMTVVVETSLEIAPVLAAVEARLRGQFSFEARAFGQPVALSEVLAAVQSVPGVVAAQVGQFFRTDEAEGVADVLLAAAPQSGSAGAPAAAELLTIDPRPISLVGVRA</sequence>